<dbReference type="InterPro" id="IPR022310">
    <property type="entry name" value="NAD/GMP_synthase"/>
</dbReference>
<dbReference type="FunFam" id="3.40.50.620:FF:000001">
    <property type="entry name" value="GMP synthase [glutamine-hydrolyzing]"/>
    <property type="match status" value="1"/>
</dbReference>
<dbReference type="InterPro" id="IPR025777">
    <property type="entry name" value="GMPS_ATP_PPase_dom"/>
</dbReference>
<keyword evidence="8 15" id="KW-0658">Purine biosynthesis</keyword>
<evidence type="ECO:0000256" key="2">
    <source>
        <dbReference type="ARBA" id="ARBA00005153"/>
    </source>
</evidence>
<dbReference type="InterPro" id="IPR029062">
    <property type="entry name" value="Class_I_gatase-like"/>
</dbReference>
<reference evidence="17" key="1">
    <citation type="submission" date="2013-11" db="EMBL/GenBank/DDBJ databases">
        <title>Genome sequence of the fusiform rust pathogen reveals effectors for host alternation and coevolution with pine.</title>
        <authorList>
            <consortium name="DOE Joint Genome Institute"/>
            <person name="Smith K."/>
            <person name="Pendleton A."/>
            <person name="Kubisiak T."/>
            <person name="Anderson C."/>
            <person name="Salamov A."/>
            <person name="Aerts A."/>
            <person name="Riley R."/>
            <person name="Clum A."/>
            <person name="Lindquist E."/>
            <person name="Ence D."/>
            <person name="Campbell M."/>
            <person name="Kronenberg Z."/>
            <person name="Feau N."/>
            <person name="Dhillon B."/>
            <person name="Hamelin R."/>
            <person name="Burleigh J."/>
            <person name="Smith J."/>
            <person name="Yandell M."/>
            <person name="Nelson C."/>
            <person name="Grigoriev I."/>
            <person name="Davis J."/>
        </authorList>
    </citation>
    <scope>NUCLEOTIDE SEQUENCE</scope>
    <source>
        <strain evidence="17">G11</strain>
    </source>
</reference>
<dbReference type="Pfam" id="PF02540">
    <property type="entry name" value="NAD_synthase"/>
    <property type="match status" value="1"/>
</dbReference>
<evidence type="ECO:0000256" key="15">
    <source>
        <dbReference type="PROSITE-ProRule" id="PRU00886"/>
    </source>
</evidence>
<dbReference type="OrthoDB" id="1724632at2759"/>
<dbReference type="HAMAP" id="MF_00344">
    <property type="entry name" value="GMP_synthase"/>
    <property type="match status" value="1"/>
</dbReference>
<dbReference type="InterPro" id="IPR022955">
    <property type="entry name" value="GMP_synthase"/>
</dbReference>
<dbReference type="FunFam" id="3.30.300.10:FF:000002">
    <property type="entry name" value="GMP synthase [glutamine-hydrolyzing]"/>
    <property type="match status" value="1"/>
</dbReference>
<dbReference type="EMBL" id="MU167381">
    <property type="protein sequence ID" value="KAG0141553.1"/>
    <property type="molecule type" value="Genomic_DNA"/>
</dbReference>
<dbReference type="FunFam" id="3.40.50.880:FF:000001">
    <property type="entry name" value="GMP synthase [glutamine-hydrolyzing]"/>
    <property type="match status" value="1"/>
</dbReference>
<organism evidence="17 18">
    <name type="scientific">Cronartium quercuum f. sp. fusiforme G11</name>
    <dbReference type="NCBI Taxonomy" id="708437"/>
    <lineage>
        <taxon>Eukaryota</taxon>
        <taxon>Fungi</taxon>
        <taxon>Dikarya</taxon>
        <taxon>Basidiomycota</taxon>
        <taxon>Pucciniomycotina</taxon>
        <taxon>Pucciniomycetes</taxon>
        <taxon>Pucciniales</taxon>
        <taxon>Coleosporiaceae</taxon>
        <taxon>Cronartium</taxon>
    </lineage>
</organism>
<dbReference type="AlphaFoldDB" id="A0A9P6N924"/>
<accession>A0A9P6N924</accession>
<evidence type="ECO:0000256" key="8">
    <source>
        <dbReference type="ARBA" id="ARBA00022755"/>
    </source>
</evidence>
<keyword evidence="6 15" id="KW-0547">Nucleotide-binding</keyword>
<evidence type="ECO:0000256" key="7">
    <source>
        <dbReference type="ARBA" id="ARBA00022749"/>
    </source>
</evidence>
<evidence type="ECO:0000256" key="13">
    <source>
        <dbReference type="ARBA" id="ARBA00044933"/>
    </source>
</evidence>
<dbReference type="SUPFAM" id="SSF54810">
    <property type="entry name" value="GMP synthetase C-terminal dimerisation domain"/>
    <property type="match status" value="1"/>
</dbReference>
<dbReference type="InterPro" id="IPR001674">
    <property type="entry name" value="GMP_synth_C"/>
</dbReference>
<keyword evidence="7 15" id="KW-0332">GMP biosynthesis</keyword>
<dbReference type="NCBIfam" id="TIGR00888">
    <property type="entry name" value="guaA_Nterm"/>
    <property type="match status" value="1"/>
</dbReference>
<dbReference type="InterPro" id="IPR017926">
    <property type="entry name" value="GATASE"/>
</dbReference>
<keyword evidence="18" id="KW-1185">Reference proteome</keyword>
<dbReference type="Gene3D" id="3.40.50.620">
    <property type="entry name" value="HUPs"/>
    <property type="match status" value="1"/>
</dbReference>
<evidence type="ECO:0000256" key="1">
    <source>
        <dbReference type="ARBA" id="ARBA00004514"/>
    </source>
</evidence>
<comment type="subcellular location">
    <subcellularLocation>
        <location evidence="1">Cytoplasm</location>
        <location evidence="1">Cytosol</location>
    </subcellularLocation>
</comment>
<dbReference type="CDD" id="cd01742">
    <property type="entry name" value="GATase1_GMP_Synthase"/>
    <property type="match status" value="1"/>
</dbReference>
<comment type="caution">
    <text evidence="17">The sequence shown here is derived from an EMBL/GenBank/DDBJ whole genome shotgun (WGS) entry which is preliminary data.</text>
</comment>
<dbReference type="InterPro" id="IPR004739">
    <property type="entry name" value="GMP_synth_GATase"/>
</dbReference>
<dbReference type="Gene3D" id="3.30.300.10">
    <property type="match status" value="1"/>
</dbReference>
<dbReference type="PANTHER" id="PTHR11922:SF2">
    <property type="entry name" value="GMP SYNTHASE [GLUTAMINE-HYDROLYZING]"/>
    <property type="match status" value="1"/>
</dbReference>
<feature type="domain" description="GMPS ATP-PPase" evidence="16">
    <location>
        <begin position="221"/>
        <end position="427"/>
    </location>
</feature>
<feature type="binding site" evidence="15">
    <location>
        <begin position="249"/>
        <end position="255"/>
    </location>
    <ligand>
        <name>ATP</name>
        <dbReference type="ChEBI" id="CHEBI:30616"/>
    </ligand>
</feature>
<dbReference type="NCBIfam" id="TIGR00884">
    <property type="entry name" value="guaA_Cterm"/>
    <property type="match status" value="1"/>
</dbReference>
<dbReference type="CDD" id="cd01997">
    <property type="entry name" value="GMP_synthase_C"/>
    <property type="match status" value="1"/>
</dbReference>
<proteinExistence type="inferred from homology"/>
<keyword evidence="9 15" id="KW-0067">ATP-binding</keyword>
<dbReference type="GO" id="GO:0003921">
    <property type="term" value="F:GMP synthase activity"/>
    <property type="evidence" value="ECO:0007669"/>
    <property type="project" value="InterPro"/>
</dbReference>
<dbReference type="SUPFAM" id="SSF52402">
    <property type="entry name" value="Adenine nucleotide alpha hydrolases-like"/>
    <property type="match status" value="1"/>
</dbReference>
<dbReference type="Proteomes" id="UP000886653">
    <property type="component" value="Unassembled WGS sequence"/>
</dbReference>
<dbReference type="EC" id="6.3.5.2" evidence="3"/>
<evidence type="ECO:0000256" key="6">
    <source>
        <dbReference type="ARBA" id="ARBA00022741"/>
    </source>
</evidence>
<gene>
    <name evidence="17" type="ORF">CROQUDRAFT_685145</name>
</gene>
<dbReference type="NCBIfam" id="NF000848">
    <property type="entry name" value="PRK00074.1"/>
    <property type="match status" value="1"/>
</dbReference>
<dbReference type="PROSITE" id="PS51553">
    <property type="entry name" value="GMPS_ATP_PPASE"/>
    <property type="match status" value="1"/>
</dbReference>
<sequence>MSTATAIAAEPAVVTLTDIAQSYDTILILDFGSQYSHLITRRCRELNVYCEMLPCTFRIAQLKWRPKGIILSGSPYSVYDADSPRVDPDVFTLGVPVLGICYGLQEIARTFGAKVIACNRKEYGSAMLSVSQTDSKGNPNALFEGLGEQVQVWMSHGDRVDSLPDDFQVLATTPSAPFAAISHTTKPIFGVQFHPEVTHSPMGKEIIQRFVVGVCGSKTDWTMETFIQKEIARIQTVVGPEDQVIGAVSGGVDSSVAAKLMHEAIGHRFHAIMVDNGLLRMDEAKQVRKMLNQDLGVNLTVVDATETFLEALKGVEDPEAKRKIIGNTFIRVFESKAEELEAELKSRPESHGNHGPIKYLLQGTLYPDVIESISFKGPSATIKTHHNVGGLLADMKLKLIEPLRELFKDEVRSLGRLLSIPVHLVNRHPFPGPGLAIRILGPITKSQLDIARQADAIYLEEILREPNLYNAISQAFAVLLPVRAVGVQGDKRTYEQVIVLRAVKTEDFMTADWFDFPPHVLRRISSRITNEVQGVNRVTYDISSKPPGTVEVSSELLRPFLSYTND</sequence>
<dbReference type="PRINTS" id="PR00096">
    <property type="entry name" value="GATASE"/>
</dbReference>
<evidence type="ECO:0000256" key="12">
    <source>
        <dbReference type="ARBA" id="ARBA00031356"/>
    </source>
</evidence>
<keyword evidence="10" id="KW-0315">Glutamine amidotransferase</keyword>
<dbReference type="InterPro" id="IPR014729">
    <property type="entry name" value="Rossmann-like_a/b/a_fold"/>
</dbReference>
<dbReference type="PANTHER" id="PTHR11922">
    <property type="entry name" value="GMP SYNTHASE-RELATED"/>
    <property type="match status" value="1"/>
</dbReference>
<keyword evidence="5" id="KW-0436">Ligase</keyword>
<protein>
    <recommendedName>
        <fullName evidence="4">GMP synthase [glutamine-hydrolyzing]</fullName>
        <ecNumber evidence="3">6.3.5.2</ecNumber>
    </recommendedName>
    <alternativeName>
        <fullName evidence="11">GMP synthetase</fullName>
    </alternativeName>
    <alternativeName>
        <fullName evidence="12">Glutamine amidotransferase</fullName>
    </alternativeName>
</protein>
<dbReference type="SUPFAM" id="SSF52317">
    <property type="entry name" value="Class I glutamine amidotransferase-like"/>
    <property type="match status" value="1"/>
</dbReference>
<dbReference type="GO" id="GO:0005829">
    <property type="term" value="C:cytosol"/>
    <property type="evidence" value="ECO:0007669"/>
    <property type="project" value="UniProtKB-SubCell"/>
</dbReference>
<evidence type="ECO:0000256" key="14">
    <source>
        <dbReference type="ARBA" id="ARBA00049404"/>
    </source>
</evidence>
<evidence type="ECO:0000256" key="9">
    <source>
        <dbReference type="ARBA" id="ARBA00022840"/>
    </source>
</evidence>
<evidence type="ECO:0000313" key="18">
    <source>
        <dbReference type="Proteomes" id="UP000886653"/>
    </source>
</evidence>
<comment type="catalytic activity">
    <reaction evidence="14">
        <text>XMP + L-glutamine + ATP + H2O = GMP + L-glutamate + AMP + diphosphate + 2 H(+)</text>
        <dbReference type="Rhea" id="RHEA:11680"/>
        <dbReference type="ChEBI" id="CHEBI:15377"/>
        <dbReference type="ChEBI" id="CHEBI:15378"/>
        <dbReference type="ChEBI" id="CHEBI:29985"/>
        <dbReference type="ChEBI" id="CHEBI:30616"/>
        <dbReference type="ChEBI" id="CHEBI:33019"/>
        <dbReference type="ChEBI" id="CHEBI:57464"/>
        <dbReference type="ChEBI" id="CHEBI:58115"/>
        <dbReference type="ChEBI" id="CHEBI:58359"/>
        <dbReference type="ChEBI" id="CHEBI:456215"/>
        <dbReference type="EC" id="6.3.5.2"/>
    </reaction>
</comment>
<dbReference type="Pfam" id="PF00958">
    <property type="entry name" value="GMP_synt_C"/>
    <property type="match status" value="1"/>
</dbReference>
<evidence type="ECO:0000256" key="11">
    <source>
        <dbReference type="ARBA" id="ARBA00030464"/>
    </source>
</evidence>
<evidence type="ECO:0000256" key="3">
    <source>
        <dbReference type="ARBA" id="ARBA00012746"/>
    </source>
</evidence>
<dbReference type="Pfam" id="PF00117">
    <property type="entry name" value="GATase"/>
    <property type="match status" value="1"/>
</dbReference>
<comment type="pathway">
    <text evidence="2">Purine metabolism; GMP biosynthesis; GMP from XMP (L-Gln route): step 1/1.</text>
</comment>
<name>A0A9P6N924_9BASI</name>
<evidence type="ECO:0000256" key="4">
    <source>
        <dbReference type="ARBA" id="ARBA00021562"/>
    </source>
</evidence>
<dbReference type="GO" id="GO:0005524">
    <property type="term" value="F:ATP binding"/>
    <property type="evidence" value="ECO:0007669"/>
    <property type="project" value="UniProtKB-UniRule"/>
</dbReference>
<dbReference type="Gene3D" id="3.40.50.880">
    <property type="match status" value="1"/>
</dbReference>
<evidence type="ECO:0000313" key="17">
    <source>
        <dbReference type="EMBL" id="KAG0141553.1"/>
    </source>
</evidence>
<dbReference type="PROSITE" id="PS51273">
    <property type="entry name" value="GATASE_TYPE_1"/>
    <property type="match status" value="1"/>
</dbReference>
<evidence type="ECO:0000256" key="10">
    <source>
        <dbReference type="ARBA" id="ARBA00022962"/>
    </source>
</evidence>
<comment type="function">
    <text evidence="13">Catalyzes the conversion of xanthine monophosphate (XMP) to GMP in the presence of glutamine and ATP through an adenyl-XMP intermediate.</text>
</comment>
<evidence type="ECO:0000259" key="16">
    <source>
        <dbReference type="PROSITE" id="PS51553"/>
    </source>
</evidence>
<evidence type="ECO:0000256" key="5">
    <source>
        <dbReference type="ARBA" id="ARBA00022598"/>
    </source>
</evidence>